<feature type="compositionally biased region" description="Basic and acidic residues" evidence="1">
    <location>
        <begin position="74"/>
        <end position="92"/>
    </location>
</feature>
<feature type="region of interest" description="Disordered" evidence="1">
    <location>
        <begin position="12"/>
        <end position="113"/>
    </location>
</feature>
<feature type="chain" id="PRO_5026793556" evidence="3">
    <location>
        <begin position="16"/>
        <end position="157"/>
    </location>
</feature>
<feature type="signal peptide" evidence="3">
    <location>
        <begin position="1"/>
        <end position="15"/>
    </location>
</feature>
<protein>
    <submittedName>
        <fullName evidence="4">Uncharacterized protein</fullName>
    </submittedName>
</protein>
<dbReference type="EMBL" id="CADCVU010000060">
    <property type="protein sequence ID" value="CAA9489853.1"/>
    <property type="molecule type" value="Genomic_DNA"/>
</dbReference>
<organism evidence="4">
    <name type="scientific">uncultured Solirubrobacterales bacterium</name>
    <dbReference type="NCBI Taxonomy" id="768556"/>
    <lineage>
        <taxon>Bacteria</taxon>
        <taxon>Bacillati</taxon>
        <taxon>Actinomycetota</taxon>
        <taxon>Thermoleophilia</taxon>
        <taxon>Solirubrobacterales</taxon>
        <taxon>environmental samples</taxon>
    </lineage>
</organism>
<evidence type="ECO:0000256" key="3">
    <source>
        <dbReference type="SAM" id="SignalP"/>
    </source>
</evidence>
<keyword evidence="3" id="KW-0732">Signal</keyword>
<sequence>MLVAVSLLGAVPAFAGGSGPPSPDQYEGGAGPPQSEGPEPGDDPYSGGVEPQPEPDTPPSERPSSGGSGPAAKSEPRGATKSEPSGAERFEGRSAGGTCGDGGGDQGSATPLEDAGNVASVALARTGLDAWLLPMLAGASIGAAAVIAVQRRGRPSN</sequence>
<evidence type="ECO:0000256" key="2">
    <source>
        <dbReference type="SAM" id="Phobius"/>
    </source>
</evidence>
<dbReference type="AlphaFoldDB" id="A0A6J4SER2"/>
<keyword evidence="2" id="KW-1133">Transmembrane helix</keyword>
<gene>
    <name evidence="4" type="ORF">AVDCRST_MAG45-683</name>
</gene>
<feature type="compositionally biased region" description="Gly residues" evidence="1">
    <location>
        <begin position="94"/>
        <end position="106"/>
    </location>
</feature>
<keyword evidence="2" id="KW-0472">Membrane</keyword>
<feature type="compositionally biased region" description="Low complexity" evidence="1">
    <location>
        <begin position="62"/>
        <end position="73"/>
    </location>
</feature>
<name>A0A6J4SER2_9ACTN</name>
<proteinExistence type="predicted"/>
<evidence type="ECO:0000256" key="1">
    <source>
        <dbReference type="SAM" id="MobiDB-lite"/>
    </source>
</evidence>
<evidence type="ECO:0000313" key="4">
    <source>
        <dbReference type="EMBL" id="CAA9489853.1"/>
    </source>
</evidence>
<accession>A0A6J4SER2</accession>
<feature type="compositionally biased region" description="Pro residues" evidence="1">
    <location>
        <begin position="52"/>
        <end position="61"/>
    </location>
</feature>
<reference evidence="4" key="1">
    <citation type="submission" date="2020-02" db="EMBL/GenBank/DDBJ databases">
        <authorList>
            <person name="Meier V. D."/>
        </authorList>
    </citation>
    <scope>NUCLEOTIDE SEQUENCE</scope>
    <source>
        <strain evidence="4">AVDCRST_MAG45</strain>
    </source>
</reference>
<keyword evidence="2" id="KW-0812">Transmembrane</keyword>
<feature type="transmembrane region" description="Helical" evidence="2">
    <location>
        <begin position="130"/>
        <end position="149"/>
    </location>
</feature>